<gene>
    <name evidence="1" type="ORF">T11_5020</name>
</gene>
<sequence>MPFNAAVSQDNTAPEAVEAGIRALGATKIYVENTATLATAHY</sequence>
<accession>A0A0V1GMF5</accession>
<dbReference type="EMBL" id="JYDP01000867">
    <property type="protein sequence ID" value="KRY99391.1"/>
    <property type="molecule type" value="Genomic_DNA"/>
</dbReference>
<organism evidence="1 2">
    <name type="scientific">Trichinella zimbabwensis</name>
    <dbReference type="NCBI Taxonomy" id="268475"/>
    <lineage>
        <taxon>Eukaryota</taxon>
        <taxon>Metazoa</taxon>
        <taxon>Ecdysozoa</taxon>
        <taxon>Nematoda</taxon>
        <taxon>Enoplea</taxon>
        <taxon>Dorylaimia</taxon>
        <taxon>Trichinellida</taxon>
        <taxon>Trichinellidae</taxon>
        <taxon>Trichinella</taxon>
    </lineage>
</organism>
<keyword evidence="2" id="KW-1185">Reference proteome</keyword>
<protein>
    <submittedName>
        <fullName evidence="1">Uncharacterized protein</fullName>
    </submittedName>
</protein>
<dbReference type="AlphaFoldDB" id="A0A0V1GMF5"/>
<comment type="caution">
    <text evidence="1">The sequence shown here is derived from an EMBL/GenBank/DDBJ whole genome shotgun (WGS) entry which is preliminary data.</text>
</comment>
<evidence type="ECO:0000313" key="1">
    <source>
        <dbReference type="EMBL" id="KRY99391.1"/>
    </source>
</evidence>
<proteinExistence type="predicted"/>
<name>A0A0V1GMF5_9BILA</name>
<evidence type="ECO:0000313" key="2">
    <source>
        <dbReference type="Proteomes" id="UP000055024"/>
    </source>
</evidence>
<reference evidence="1 2" key="1">
    <citation type="submission" date="2015-01" db="EMBL/GenBank/DDBJ databases">
        <title>Evolution of Trichinella species and genotypes.</title>
        <authorList>
            <person name="Korhonen P.K."/>
            <person name="Edoardo P."/>
            <person name="Giuseppe L.R."/>
            <person name="Gasser R.B."/>
        </authorList>
    </citation>
    <scope>NUCLEOTIDE SEQUENCE [LARGE SCALE GENOMIC DNA]</scope>
    <source>
        <strain evidence="1">ISS1029</strain>
    </source>
</reference>
<dbReference type="Proteomes" id="UP000055024">
    <property type="component" value="Unassembled WGS sequence"/>
</dbReference>